<evidence type="ECO:0000256" key="6">
    <source>
        <dbReference type="ARBA" id="ARBA00023033"/>
    </source>
</evidence>
<dbReference type="OrthoDB" id="1470350at2759"/>
<accession>A0A4T0WI23</accession>
<comment type="cofactor">
    <cofactor evidence="1 7">
        <name>heme</name>
        <dbReference type="ChEBI" id="CHEBI:30413"/>
    </cofactor>
</comment>
<dbReference type="InterPro" id="IPR002403">
    <property type="entry name" value="Cyt_P450_E_grp-IV"/>
</dbReference>
<protein>
    <submittedName>
        <fullName evidence="10">Cytochrome P450 monooxygenase yanH</fullName>
    </submittedName>
</protein>
<evidence type="ECO:0000256" key="2">
    <source>
        <dbReference type="ARBA" id="ARBA00010617"/>
    </source>
</evidence>
<keyword evidence="5 7" id="KW-0408">Iron</keyword>
<dbReference type="Pfam" id="PF00067">
    <property type="entry name" value="p450"/>
    <property type="match status" value="1"/>
</dbReference>
<dbReference type="InterPro" id="IPR001128">
    <property type="entry name" value="Cyt_P450"/>
</dbReference>
<sequence>MGFNVVPVSIASIAVWLLYQFILYPLFLSPLSKLAAPHWSCHISPLWILYTRKTNCQNGTLHQAHLRLGPVVRIAPNELSVDGYDALKTVYQGGFEKDEWYSIFDNYGVPCMFSTLFSKPHSLRKRMVSNVYSKTFIQASPAAKSQSRAILFDRLLPLLSASASLDPLGGAGIDVFSTFLATTMDFITAYIFGLRNATDFLRDKAYRDHWLQLYLARANHGFWPQELPRLTALCARVSGGRWKPYPAWVDTANAEIAAWNRKLCERADESIHGKVKISSLAAGVVLKQDGHEDPADTPIVFSALGAGIERERLANGEASLLYPTAIFQKDLFMASEVMDQVLAGQETAGIAMTYLAWHLSKSSTLQHALRQELLTLSPTLVIPSGASASLPPFLPEPKEIDALPLLHAIIMETLRLHAPIPGPEPRRTPHYPPCRLDGLQIPGGVRVAALGYALHRNADVFPKPEMWDHTRWLENPEIDKQQRRQMMRYFWAFGSGGRMCIGSNFAMNEMKVIAAAIWTNFTTHIVDDTNVEQDDTYTSRPIAERLILRFERV</sequence>
<dbReference type="Proteomes" id="UP000305883">
    <property type="component" value="Unassembled WGS sequence"/>
</dbReference>
<evidence type="ECO:0000256" key="3">
    <source>
        <dbReference type="ARBA" id="ARBA00022617"/>
    </source>
</evidence>
<dbReference type="GO" id="GO:0005506">
    <property type="term" value="F:iron ion binding"/>
    <property type="evidence" value="ECO:0007669"/>
    <property type="project" value="InterPro"/>
</dbReference>
<dbReference type="CDD" id="cd11059">
    <property type="entry name" value="CYP_fungal"/>
    <property type="match status" value="1"/>
</dbReference>
<dbReference type="PROSITE" id="PS00086">
    <property type="entry name" value="CYTOCHROME_P450"/>
    <property type="match status" value="1"/>
</dbReference>
<gene>
    <name evidence="10" type="ORF">CH35J_000543</name>
</gene>
<evidence type="ECO:0000256" key="4">
    <source>
        <dbReference type="ARBA" id="ARBA00022723"/>
    </source>
</evidence>
<evidence type="ECO:0000313" key="10">
    <source>
        <dbReference type="EMBL" id="TID06487.1"/>
    </source>
</evidence>
<evidence type="ECO:0000313" key="11">
    <source>
        <dbReference type="Proteomes" id="UP000305883"/>
    </source>
</evidence>
<evidence type="ECO:0000256" key="7">
    <source>
        <dbReference type="PIRSR" id="PIRSR602403-1"/>
    </source>
</evidence>
<keyword evidence="4 7" id="KW-0479">Metal-binding</keyword>
<comment type="similarity">
    <text evidence="2 8">Belongs to the cytochrome P450 family.</text>
</comment>
<dbReference type="Gene3D" id="1.10.630.10">
    <property type="entry name" value="Cytochrome P450"/>
    <property type="match status" value="1"/>
</dbReference>
<keyword evidence="9" id="KW-0472">Membrane</keyword>
<feature type="binding site" description="axial binding residue" evidence="7">
    <location>
        <position position="500"/>
    </location>
    <ligand>
        <name>heme</name>
        <dbReference type="ChEBI" id="CHEBI:30413"/>
    </ligand>
    <ligandPart>
        <name>Fe</name>
        <dbReference type="ChEBI" id="CHEBI:18248"/>
    </ligandPart>
</feature>
<evidence type="ECO:0000256" key="9">
    <source>
        <dbReference type="SAM" id="Phobius"/>
    </source>
</evidence>
<proteinExistence type="inferred from homology"/>
<dbReference type="InterPro" id="IPR036396">
    <property type="entry name" value="Cyt_P450_sf"/>
</dbReference>
<keyword evidence="9" id="KW-0812">Transmembrane</keyword>
<organism evidence="10 11">
    <name type="scientific">Colletotrichum higginsianum</name>
    <dbReference type="NCBI Taxonomy" id="80884"/>
    <lineage>
        <taxon>Eukaryota</taxon>
        <taxon>Fungi</taxon>
        <taxon>Dikarya</taxon>
        <taxon>Ascomycota</taxon>
        <taxon>Pezizomycotina</taxon>
        <taxon>Sordariomycetes</taxon>
        <taxon>Hypocreomycetidae</taxon>
        <taxon>Glomerellales</taxon>
        <taxon>Glomerellaceae</taxon>
        <taxon>Colletotrichum</taxon>
        <taxon>Colletotrichum destructivum species complex</taxon>
    </lineage>
</organism>
<dbReference type="InterPro" id="IPR050121">
    <property type="entry name" value="Cytochrome_P450_monoxygenase"/>
</dbReference>
<dbReference type="PANTHER" id="PTHR24305:SF166">
    <property type="entry name" value="CYTOCHROME P450 12A4, MITOCHONDRIAL-RELATED"/>
    <property type="match status" value="1"/>
</dbReference>
<dbReference type="SUPFAM" id="SSF48264">
    <property type="entry name" value="Cytochrome P450"/>
    <property type="match status" value="1"/>
</dbReference>
<keyword evidence="6 8" id="KW-0503">Monooxygenase</keyword>
<reference evidence="10 11" key="1">
    <citation type="journal article" date="2019" name="Genome Biol. Evol.">
        <title>Genomic Plasticity Mediated by Transposable Elements in the Plant Pathogenic Fungus Colletotrichum higginsianum.</title>
        <authorList>
            <person name="Tsushima A."/>
            <person name="Gan P."/>
            <person name="Kumakura N."/>
            <person name="Narusaka M."/>
            <person name="Takano Y."/>
            <person name="Narusaka Y."/>
            <person name="Shirasu K."/>
        </authorList>
    </citation>
    <scope>NUCLEOTIDE SEQUENCE [LARGE SCALE GENOMIC DNA]</scope>
    <source>
        <strain evidence="10 11">MAFF305635-RFP</strain>
    </source>
</reference>
<keyword evidence="9" id="KW-1133">Transmembrane helix</keyword>
<dbReference type="GO" id="GO:0020037">
    <property type="term" value="F:heme binding"/>
    <property type="evidence" value="ECO:0007669"/>
    <property type="project" value="InterPro"/>
</dbReference>
<dbReference type="InterPro" id="IPR017972">
    <property type="entry name" value="Cyt_P450_CS"/>
</dbReference>
<dbReference type="PRINTS" id="PR00465">
    <property type="entry name" value="EP450IV"/>
</dbReference>
<keyword evidence="8" id="KW-0560">Oxidoreductase</keyword>
<dbReference type="AlphaFoldDB" id="A0A4T0WI23"/>
<comment type="caution">
    <text evidence="10">The sequence shown here is derived from an EMBL/GenBank/DDBJ whole genome shotgun (WGS) entry which is preliminary data.</text>
</comment>
<keyword evidence="3 7" id="KW-0349">Heme</keyword>
<dbReference type="GO" id="GO:0004497">
    <property type="term" value="F:monooxygenase activity"/>
    <property type="evidence" value="ECO:0007669"/>
    <property type="project" value="UniProtKB-KW"/>
</dbReference>
<dbReference type="EMBL" id="MWPZ01000001">
    <property type="protein sequence ID" value="TID06487.1"/>
    <property type="molecule type" value="Genomic_DNA"/>
</dbReference>
<evidence type="ECO:0000256" key="5">
    <source>
        <dbReference type="ARBA" id="ARBA00023004"/>
    </source>
</evidence>
<dbReference type="GO" id="GO:0016705">
    <property type="term" value="F:oxidoreductase activity, acting on paired donors, with incorporation or reduction of molecular oxygen"/>
    <property type="evidence" value="ECO:0007669"/>
    <property type="project" value="InterPro"/>
</dbReference>
<evidence type="ECO:0000256" key="1">
    <source>
        <dbReference type="ARBA" id="ARBA00001971"/>
    </source>
</evidence>
<feature type="transmembrane region" description="Helical" evidence="9">
    <location>
        <begin position="6"/>
        <end position="27"/>
    </location>
</feature>
<evidence type="ECO:0000256" key="8">
    <source>
        <dbReference type="RuleBase" id="RU000461"/>
    </source>
</evidence>
<name>A0A4T0WI23_9PEZI</name>
<dbReference type="PANTHER" id="PTHR24305">
    <property type="entry name" value="CYTOCHROME P450"/>
    <property type="match status" value="1"/>
</dbReference>
<dbReference type="PRINTS" id="PR00385">
    <property type="entry name" value="P450"/>
</dbReference>